<evidence type="ECO:0000313" key="3">
    <source>
        <dbReference type="Proteomes" id="UP000240542"/>
    </source>
</evidence>
<protein>
    <submittedName>
        <fullName evidence="2">Uncharacterized protein DUF397</fullName>
    </submittedName>
</protein>
<comment type="caution">
    <text evidence="2">The sequence shown here is derived from an EMBL/GenBank/DDBJ whole genome shotgun (WGS) entry which is preliminary data.</text>
</comment>
<proteinExistence type="predicted"/>
<accession>A0A2P8DL60</accession>
<reference evidence="2 3" key="1">
    <citation type="submission" date="2018-03" db="EMBL/GenBank/DDBJ databases">
        <title>Genomic Encyclopedia of Archaeal and Bacterial Type Strains, Phase II (KMG-II): from individual species to whole genera.</title>
        <authorList>
            <person name="Goeker M."/>
        </authorList>
    </citation>
    <scope>NUCLEOTIDE SEQUENCE [LARGE SCALE GENOMIC DNA]</scope>
    <source>
        <strain evidence="2 3">DSM 45312</strain>
    </source>
</reference>
<dbReference type="RefSeq" id="WP_245928700.1">
    <property type="nucleotide sequence ID" value="NZ_PYGA01000006.1"/>
</dbReference>
<feature type="domain" description="DUF397" evidence="1">
    <location>
        <begin position="7"/>
        <end position="59"/>
    </location>
</feature>
<dbReference type="AlphaFoldDB" id="A0A2P8DL60"/>
<evidence type="ECO:0000259" key="1">
    <source>
        <dbReference type="Pfam" id="PF04149"/>
    </source>
</evidence>
<keyword evidence="3" id="KW-1185">Reference proteome</keyword>
<gene>
    <name evidence="2" type="ORF">CLV63_1064</name>
</gene>
<organism evidence="2 3">
    <name type="scientific">Murinocardiopsis flavida</name>
    <dbReference type="NCBI Taxonomy" id="645275"/>
    <lineage>
        <taxon>Bacteria</taxon>
        <taxon>Bacillati</taxon>
        <taxon>Actinomycetota</taxon>
        <taxon>Actinomycetes</taxon>
        <taxon>Streptosporangiales</taxon>
        <taxon>Nocardiopsidaceae</taxon>
        <taxon>Murinocardiopsis</taxon>
    </lineage>
</organism>
<dbReference type="InterPro" id="IPR007278">
    <property type="entry name" value="DUF397"/>
</dbReference>
<sequence length="63" mass="7140">MSIIESTWRKASYSKAETNCVEAADTTSHGKAIRDTEHRTHFHLVVPTEEWVVLLRGVKSESL</sequence>
<dbReference type="Pfam" id="PF04149">
    <property type="entry name" value="DUF397"/>
    <property type="match status" value="1"/>
</dbReference>
<dbReference type="EMBL" id="PYGA01000006">
    <property type="protein sequence ID" value="PSK97956.1"/>
    <property type="molecule type" value="Genomic_DNA"/>
</dbReference>
<dbReference type="Proteomes" id="UP000240542">
    <property type="component" value="Unassembled WGS sequence"/>
</dbReference>
<evidence type="ECO:0000313" key="2">
    <source>
        <dbReference type="EMBL" id="PSK97956.1"/>
    </source>
</evidence>
<name>A0A2P8DL60_9ACTN</name>